<feature type="region of interest" description="Disordered" evidence="2">
    <location>
        <begin position="64"/>
        <end position="96"/>
    </location>
</feature>
<evidence type="ECO:0000313" key="4">
    <source>
        <dbReference type="Proteomes" id="UP001187415"/>
    </source>
</evidence>
<keyword evidence="4" id="KW-1185">Reference proteome</keyword>
<feature type="compositionally biased region" description="Low complexity" evidence="2">
    <location>
        <begin position="383"/>
        <end position="392"/>
    </location>
</feature>
<feature type="compositionally biased region" description="Basic residues" evidence="2">
    <location>
        <begin position="1"/>
        <end position="19"/>
    </location>
</feature>
<sequence length="615" mass="67279">MSGMTTRKRSLLRSGKKRGRENGDGDGGDEENSPCDLGCPHAGMVGRMKREITELKGALEEERRLRSEALRARTKSRSSFPPRDPSDASACPPSGDASAALGRATYELEVCRRDLEDAKRALHEALDEREAMRLKLSESAASADSRPSLGARGLEAGELDHPHLDWVGRHYLAVSLPRIACSDPRVRDSRSRVVRQTPGFGFTARAHANGYVSTDKVETEDFAWLLFEYGAQAPFVEVLAGLLNVLSSTSKGGVTTVALQLGKSLYAAGVALFRETVSRASEAFARVRERARRVREAQGSVSVPLTAGLQEEHSDLRRGWAQSRNTALRSVLEGIEVPAHLGIRSSLSRPELNPPSLEGDPFSVDRSLAAFIKSRSSEGRGGRAAATGARTSCGILPLRSPRVAPPGRKDGLSQSECSSTRSRRARREDARDRWPRTAGRGGDEEAPSHRRRPGGGPEGPGDPRDVQVLPRGMGATHGEAAHVSRRSLETRPAERRRRLREVVRDIDAGDQAEGSEDQRRRERHDQQSGRRPDGVRVSGQSAHSHKLMGFKKELLDDALSPEDFVERYRRTYRDAISRFEALCGSGEFLRRAIDRHSCERLRPGSCAVCSGSSGS</sequence>
<keyword evidence="1" id="KW-0175">Coiled coil</keyword>
<dbReference type="Proteomes" id="UP001187415">
    <property type="component" value="Unassembled WGS sequence"/>
</dbReference>
<accession>A0AA88IYG4</accession>
<feature type="compositionally biased region" description="Basic and acidic residues" evidence="2">
    <location>
        <begin position="479"/>
        <end position="493"/>
    </location>
</feature>
<reference evidence="3" key="1">
    <citation type="submission" date="2023-07" db="EMBL/GenBank/DDBJ databases">
        <title>Chromosome-level Genome Assembly of Striped Snakehead (Channa striata).</title>
        <authorList>
            <person name="Liu H."/>
        </authorList>
    </citation>
    <scope>NUCLEOTIDE SEQUENCE</scope>
    <source>
        <strain evidence="3">Gz</strain>
        <tissue evidence="3">Muscle</tissue>
    </source>
</reference>
<evidence type="ECO:0000313" key="3">
    <source>
        <dbReference type="EMBL" id="KAK2812866.1"/>
    </source>
</evidence>
<feature type="region of interest" description="Disordered" evidence="2">
    <location>
        <begin position="375"/>
        <end position="545"/>
    </location>
</feature>
<feature type="compositionally biased region" description="Basic and acidic residues" evidence="2">
    <location>
        <begin position="426"/>
        <end position="448"/>
    </location>
</feature>
<comment type="caution">
    <text evidence="3">The sequence shown here is derived from an EMBL/GenBank/DDBJ whole genome shotgun (WGS) entry which is preliminary data.</text>
</comment>
<proteinExistence type="predicted"/>
<evidence type="ECO:0000256" key="2">
    <source>
        <dbReference type="SAM" id="MobiDB-lite"/>
    </source>
</evidence>
<feature type="compositionally biased region" description="Basic and acidic residues" evidence="2">
    <location>
        <begin position="516"/>
        <end position="534"/>
    </location>
</feature>
<evidence type="ECO:0000256" key="1">
    <source>
        <dbReference type="SAM" id="Coils"/>
    </source>
</evidence>
<name>A0AA88IYG4_CHASR</name>
<organism evidence="3 4">
    <name type="scientific">Channa striata</name>
    <name type="common">Snakehead murrel</name>
    <name type="synonym">Ophicephalus striatus</name>
    <dbReference type="NCBI Taxonomy" id="64152"/>
    <lineage>
        <taxon>Eukaryota</taxon>
        <taxon>Metazoa</taxon>
        <taxon>Chordata</taxon>
        <taxon>Craniata</taxon>
        <taxon>Vertebrata</taxon>
        <taxon>Euteleostomi</taxon>
        <taxon>Actinopterygii</taxon>
        <taxon>Neopterygii</taxon>
        <taxon>Teleostei</taxon>
        <taxon>Neoteleostei</taxon>
        <taxon>Acanthomorphata</taxon>
        <taxon>Anabantaria</taxon>
        <taxon>Anabantiformes</taxon>
        <taxon>Channoidei</taxon>
        <taxon>Channidae</taxon>
        <taxon>Channa</taxon>
    </lineage>
</organism>
<gene>
    <name evidence="3" type="ORF">Q5P01_000943</name>
</gene>
<feature type="coiled-coil region" evidence="1">
    <location>
        <begin position="108"/>
        <end position="135"/>
    </location>
</feature>
<feature type="region of interest" description="Disordered" evidence="2">
    <location>
        <begin position="1"/>
        <end position="43"/>
    </location>
</feature>
<dbReference type="EMBL" id="JAUPFM010000115">
    <property type="protein sequence ID" value="KAK2812866.1"/>
    <property type="molecule type" value="Genomic_DNA"/>
</dbReference>
<dbReference type="AlphaFoldDB" id="A0AA88IYG4"/>
<feature type="compositionally biased region" description="Acidic residues" evidence="2">
    <location>
        <begin position="24"/>
        <end position="33"/>
    </location>
</feature>
<protein>
    <submittedName>
        <fullName evidence="3">Uncharacterized protein</fullName>
    </submittedName>
</protein>